<evidence type="ECO:0000313" key="3">
    <source>
        <dbReference type="Proteomes" id="UP001633002"/>
    </source>
</evidence>
<feature type="compositionally biased region" description="Polar residues" evidence="1">
    <location>
        <begin position="217"/>
        <end position="226"/>
    </location>
</feature>
<dbReference type="PANTHER" id="PTHR33492">
    <property type="entry name" value="OSJNBA0043A12.37 PROTEIN-RELATED"/>
    <property type="match status" value="1"/>
</dbReference>
<reference evidence="2 3" key="1">
    <citation type="submission" date="2024-09" db="EMBL/GenBank/DDBJ databases">
        <title>Chromosome-scale assembly of Riccia sorocarpa.</title>
        <authorList>
            <person name="Paukszto L."/>
        </authorList>
    </citation>
    <scope>NUCLEOTIDE SEQUENCE [LARGE SCALE GENOMIC DNA]</scope>
    <source>
        <strain evidence="2">LP-2024</strain>
        <tissue evidence="2">Aerial parts of the thallus</tissue>
    </source>
</reference>
<gene>
    <name evidence="2" type="ORF">R1sor_017320</name>
</gene>
<dbReference type="PANTHER" id="PTHR33492:SF11">
    <property type="entry name" value="OS04G0670900 PROTEIN"/>
    <property type="match status" value="1"/>
</dbReference>
<evidence type="ECO:0000313" key="2">
    <source>
        <dbReference type="EMBL" id="KAL3699298.1"/>
    </source>
</evidence>
<dbReference type="Gene3D" id="1.10.10.60">
    <property type="entry name" value="Homeodomain-like"/>
    <property type="match status" value="1"/>
</dbReference>
<accession>A0ABD3I6H2</accession>
<feature type="region of interest" description="Disordered" evidence="1">
    <location>
        <begin position="1"/>
        <end position="24"/>
    </location>
</feature>
<sequence length="345" mass="37601">MEARQFSAERGNTSSEGAEPLSPSFIPCSSPSNDSANVYPWSHILNSQPVQQFTERPIPLRHPYLQPSFALGSGVGIGAVRTPAPLFGIPILASNVSIPAVNIPAPVSVVSTHVVGAVPDGTENVSGLRSRQRTSGIFTWDHQAILFLIEAKRLEWEEFEATTGRRGVMITALEKWRKVQERLASNGVVADVSQIRSKWERLAADCKKVGDWNKQSGNEHYSSLSAQDRRDNKLPPNFNEELFETMDVSMHRRHSVTGGGVSESGNSGSDSGVQTQISLGTRLGESLGEDPGAVAPLLSNDFSGPSYPHSTDQSQTFVLRPGARVVIHFHWPRSRRQAPLGFKSV</sequence>
<protein>
    <recommendedName>
        <fullName evidence="4">Regulatory protein zeste</fullName>
    </recommendedName>
</protein>
<proteinExistence type="predicted"/>
<evidence type="ECO:0008006" key="4">
    <source>
        <dbReference type="Google" id="ProtNLM"/>
    </source>
</evidence>
<feature type="region of interest" description="Disordered" evidence="1">
    <location>
        <begin position="217"/>
        <end position="236"/>
    </location>
</feature>
<keyword evidence="3" id="KW-1185">Reference proteome</keyword>
<dbReference type="AlphaFoldDB" id="A0ABD3I6H2"/>
<comment type="caution">
    <text evidence="2">The sequence shown here is derived from an EMBL/GenBank/DDBJ whole genome shotgun (WGS) entry which is preliminary data.</text>
</comment>
<feature type="region of interest" description="Disordered" evidence="1">
    <location>
        <begin position="253"/>
        <end position="274"/>
    </location>
</feature>
<organism evidence="2 3">
    <name type="scientific">Riccia sorocarpa</name>
    <dbReference type="NCBI Taxonomy" id="122646"/>
    <lineage>
        <taxon>Eukaryota</taxon>
        <taxon>Viridiplantae</taxon>
        <taxon>Streptophyta</taxon>
        <taxon>Embryophyta</taxon>
        <taxon>Marchantiophyta</taxon>
        <taxon>Marchantiopsida</taxon>
        <taxon>Marchantiidae</taxon>
        <taxon>Marchantiales</taxon>
        <taxon>Ricciaceae</taxon>
        <taxon>Riccia</taxon>
    </lineage>
</organism>
<name>A0ABD3I6H2_9MARC</name>
<evidence type="ECO:0000256" key="1">
    <source>
        <dbReference type="SAM" id="MobiDB-lite"/>
    </source>
</evidence>
<dbReference type="EMBL" id="JBJQOH010000001">
    <property type="protein sequence ID" value="KAL3699298.1"/>
    <property type="molecule type" value="Genomic_DNA"/>
</dbReference>
<dbReference type="Proteomes" id="UP001633002">
    <property type="component" value="Unassembled WGS sequence"/>
</dbReference>
<feature type="compositionally biased region" description="Low complexity" evidence="1">
    <location>
        <begin position="263"/>
        <end position="273"/>
    </location>
</feature>